<sequence>DLFAFLKLRLPLQEDTSWLVRACWCSVFWACRSPDEPQPEGVHRLRKREVCCCHLLARC</sequence>
<proteinExistence type="predicted"/>
<reference evidence="1" key="2">
    <citation type="submission" date="2025-09" db="UniProtKB">
        <authorList>
            <consortium name="Ensembl"/>
        </authorList>
    </citation>
    <scope>IDENTIFICATION</scope>
</reference>
<dbReference type="Ensembl" id="ENSMMNT00015032786.1">
    <property type="protein sequence ID" value="ENSMMNP00015029851.1"/>
    <property type="gene ID" value="ENSMMNG00015021733.1"/>
</dbReference>
<reference evidence="1" key="1">
    <citation type="submission" date="2025-08" db="UniProtKB">
        <authorList>
            <consortium name="Ensembl"/>
        </authorList>
    </citation>
    <scope>IDENTIFICATION</scope>
</reference>
<organism evidence="1 2">
    <name type="scientific">Monodon monoceros</name>
    <name type="common">Narwhal</name>
    <name type="synonym">Ceratodon monodon</name>
    <dbReference type="NCBI Taxonomy" id="40151"/>
    <lineage>
        <taxon>Eukaryota</taxon>
        <taxon>Metazoa</taxon>
        <taxon>Chordata</taxon>
        <taxon>Craniata</taxon>
        <taxon>Vertebrata</taxon>
        <taxon>Euteleostomi</taxon>
        <taxon>Mammalia</taxon>
        <taxon>Eutheria</taxon>
        <taxon>Laurasiatheria</taxon>
        <taxon>Artiodactyla</taxon>
        <taxon>Whippomorpha</taxon>
        <taxon>Cetacea</taxon>
        <taxon>Odontoceti</taxon>
        <taxon>Monodontidae</taxon>
        <taxon>Monodon</taxon>
    </lineage>
</organism>
<evidence type="ECO:0000313" key="1">
    <source>
        <dbReference type="Ensembl" id="ENSMMNP00015029851.1"/>
    </source>
</evidence>
<evidence type="ECO:0000313" key="2">
    <source>
        <dbReference type="Proteomes" id="UP000694561"/>
    </source>
</evidence>
<dbReference type="Proteomes" id="UP000694561">
    <property type="component" value="Unplaced"/>
</dbReference>
<name>A0A8C6CBP4_MONMO</name>
<dbReference type="AlphaFoldDB" id="A0A8C6CBP4"/>
<dbReference type="GeneTree" id="ENSGT01010000229521"/>
<protein>
    <submittedName>
        <fullName evidence="1">Uncharacterized protein</fullName>
    </submittedName>
</protein>
<accession>A0A8C6CBP4</accession>
<keyword evidence="2" id="KW-1185">Reference proteome</keyword>